<dbReference type="RefSeq" id="WP_267949264.1">
    <property type="nucleotide sequence ID" value="NZ_CP113264.1"/>
</dbReference>
<evidence type="ECO:0000313" key="1">
    <source>
        <dbReference type="EMBL" id="WAE75494.1"/>
    </source>
</evidence>
<reference evidence="1 2" key="1">
    <citation type="journal article" date="2013" name="Int. J. Syst. Evol. Microbiol.">
        <title>Description of Streptomonospora sediminis sp. nov. and Streptomonospora nanhaiensis sp. nov., and reclassification of Nocardiopsis arabia Hozzein &amp; Goodfellow 2008 as Streptomonospora arabica comb. nov. and emended description of the genus Streptomonospora.</title>
        <authorList>
            <person name="Zhang D.F."/>
            <person name="Pan H.Q."/>
            <person name="He J."/>
            <person name="Zhang X.M."/>
            <person name="Zhang Y.G."/>
            <person name="Klenk H.P."/>
            <person name="Hu J.C."/>
            <person name="Li W.J."/>
        </authorList>
    </citation>
    <scope>NUCLEOTIDE SEQUENCE [LARGE SCALE GENOMIC DNA]</scope>
    <source>
        <strain evidence="1 2">12A09</strain>
    </source>
</reference>
<organism evidence="1 2">
    <name type="scientific">Streptomonospora nanhaiensis</name>
    <dbReference type="NCBI Taxonomy" id="1323731"/>
    <lineage>
        <taxon>Bacteria</taxon>
        <taxon>Bacillati</taxon>
        <taxon>Actinomycetota</taxon>
        <taxon>Actinomycetes</taxon>
        <taxon>Streptosporangiales</taxon>
        <taxon>Nocardiopsidaceae</taxon>
        <taxon>Streptomonospora</taxon>
    </lineage>
</organism>
<dbReference type="EMBL" id="CP113264">
    <property type="protein sequence ID" value="WAE75494.1"/>
    <property type="molecule type" value="Genomic_DNA"/>
</dbReference>
<protein>
    <submittedName>
        <fullName evidence="1">Uncharacterized protein</fullName>
    </submittedName>
</protein>
<proteinExistence type="predicted"/>
<sequence>MSDVQIDPAEIRLGLGHRQAGSGGQDPGEMLTEVPLMDVVLQ</sequence>
<accession>A0ABY6YTS3</accession>
<dbReference type="Proteomes" id="UP001156498">
    <property type="component" value="Chromosome"/>
</dbReference>
<keyword evidence="2" id="KW-1185">Reference proteome</keyword>
<gene>
    <name evidence="1" type="ORF">OUQ99_10625</name>
</gene>
<evidence type="ECO:0000313" key="2">
    <source>
        <dbReference type="Proteomes" id="UP001156498"/>
    </source>
</evidence>
<name>A0ABY6YTS3_9ACTN</name>